<feature type="compositionally biased region" description="Low complexity" evidence="5">
    <location>
        <begin position="49"/>
        <end position="58"/>
    </location>
</feature>
<dbReference type="InterPro" id="IPR036855">
    <property type="entry name" value="Znf_CCCH_sf"/>
</dbReference>
<proteinExistence type="predicted"/>
<keyword evidence="1 4" id="KW-0479">Metal-binding</keyword>
<keyword evidence="3 4" id="KW-0862">Zinc</keyword>
<evidence type="ECO:0000256" key="3">
    <source>
        <dbReference type="ARBA" id="ARBA00022833"/>
    </source>
</evidence>
<dbReference type="AlphaFoldDB" id="A0A7S4D776"/>
<feature type="zinc finger region" description="C3H1-type" evidence="4">
    <location>
        <begin position="273"/>
        <end position="301"/>
    </location>
</feature>
<feature type="compositionally biased region" description="Basic and acidic residues" evidence="5">
    <location>
        <begin position="1"/>
        <end position="10"/>
    </location>
</feature>
<reference evidence="8" key="1">
    <citation type="submission" date="2021-01" db="EMBL/GenBank/DDBJ databases">
        <authorList>
            <person name="Corre E."/>
            <person name="Pelletier E."/>
            <person name="Niang G."/>
            <person name="Scheremetjew M."/>
            <person name="Finn R."/>
            <person name="Kale V."/>
            <person name="Holt S."/>
            <person name="Cochrane G."/>
            <person name="Meng A."/>
            <person name="Brown T."/>
            <person name="Cohen L."/>
        </authorList>
    </citation>
    <scope>NUCLEOTIDE SEQUENCE</scope>
    <source>
        <strain evidence="8">CCMP3107</strain>
    </source>
</reference>
<evidence type="ECO:0000313" key="8">
    <source>
        <dbReference type="EMBL" id="CAE0632711.1"/>
    </source>
</evidence>
<organism evidence="8">
    <name type="scientific">Heterosigma akashiwo</name>
    <name type="common">Chromophytic alga</name>
    <name type="synonym">Heterosigma carterae</name>
    <dbReference type="NCBI Taxonomy" id="2829"/>
    <lineage>
        <taxon>Eukaryota</taxon>
        <taxon>Sar</taxon>
        <taxon>Stramenopiles</taxon>
        <taxon>Ochrophyta</taxon>
        <taxon>Raphidophyceae</taxon>
        <taxon>Chattonellales</taxon>
        <taxon>Chattonellaceae</taxon>
        <taxon>Heterosigma</taxon>
    </lineage>
</organism>
<feature type="region of interest" description="Disordered" evidence="5">
    <location>
        <begin position="92"/>
        <end position="179"/>
    </location>
</feature>
<protein>
    <recommendedName>
        <fullName evidence="9">C3H1-type domain-containing protein</fullName>
    </recommendedName>
</protein>
<dbReference type="PROSITE" id="PS50020">
    <property type="entry name" value="WW_DOMAIN_2"/>
    <property type="match status" value="1"/>
</dbReference>
<dbReference type="SUPFAM" id="SSF90229">
    <property type="entry name" value="CCCH zinc finger"/>
    <property type="match status" value="1"/>
</dbReference>
<feature type="domain" description="WW" evidence="6">
    <location>
        <begin position="67"/>
        <end position="101"/>
    </location>
</feature>
<feature type="region of interest" description="Disordered" evidence="5">
    <location>
        <begin position="1"/>
        <end position="71"/>
    </location>
</feature>
<evidence type="ECO:0000256" key="5">
    <source>
        <dbReference type="SAM" id="MobiDB-lite"/>
    </source>
</evidence>
<dbReference type="Gene3D" id="2.20.70.10">
    <property type="match status" value="1"/>
</dbReference>
<evidence type="ECO:0000259" key="6">
    <source>
        <dbReference type="PROSITE" id="PS50020"/>
    </source>
</evidence>
<dbReference type="Pfam" id="PF00397">
    <property type="entry name" value="WW"/>
    <property type="match status" value="1"/>
</dbReference>
<evidence type="ECO:0008006" key="9">
    <source>
        <dbReference type="Google" id="ProtNLM"/>
    </source>
</evidence>
<name>A0A7S4D776_HETAK</name>
<dbReference type="InterPro" id="IPR001202">
    <property type="entry name" value="WW_dom"/>
</dbReference>
<keyword evidence="2 4" id="KW-0863">Zinc-finger</keyword>
<dbReference type="GO" id="GO:0008270">
    <property type="term" value="F:zinc ion binding"/>
    <property type="evidence" value="ECO:0007669"/>
    <property type="project" value="UniProtKB-KW"/>
</dbReference>
<dbReference type="InterPro" id="IPR036020">
    <property type="entry name" value="WW_dom_sf"/>
</dbReference>
<dbReference type="EMBL" id="HBIU01024649">
    <property type="protein sequence ID" value="CAE0632711.1"/>
    <property type="molecule type" value="Transcribed_RNA"/>
</dbReference>
<evidence type="ECO:0000256" key="2">
    <source>
        <dbReference type="ARBA" id="ARBA00022771"/>
    </source>
</evidence>
<dbReference type="SUPFAM" id="SSF51045">
    <property type="entry name" value="WW domain"/>
    <property type="match status" value="1"/>
</dbReference>
<dbReference type="InterPro" id="IPR000571">
    <property type="entry name" value="Znf_CCCH"/>
</dbReference>
<evidence type="ECO:0000256" key="1">
    <source>
        <dbReference type="ARBA" id="ARBA00022723"/>
    </source>
</evidence>
<evidence type="ECO:0000256" key="4">
    <source>
        <dbReference type="PROSITE-ProRule" id="PRU00723"/>
    </source>
</evidence>
<feature type="compositionally biased region" description="Low complexity" evidence="5">
    <location>
        <begin position="109"/>
        <end position="131"/>
    </location>
</feature>
<feature type="domain" description="C3H1-type" evidence="7">
    <location>
        <begin position="273"/>
        <end position="301"/>
    </location>
</feature>
<accession>A0A7S4D776</accession>
<feature type="compositionally biased region" description="Polar residues" evidence="5">
    <location>
        <begin position="11"/>
        <end position="44"/>
    </location>
</feature>
<feature type="compositionally biased region" description="Pro residues" evidence="5">
    <location>
        <begin position="97"/>
        <end position="108"/>
    </location>
</feature>
<sequence length="337" mass="36625">MAKQSQDQHQKLSSLSVVVQDTTAAASSGSNNKTPAGSSSNSNVKRADQQQASSSPQQPTKPQPPKIILPDGWIVCFSKREKRHYYFNAQSNKSVWVPPPGSIVPPTPTTSQQQQQQQQQPQQHSMMTQQHLGAQSPSLAPQPCPAVPQQVRFSNCSSPPPSMGGQPSYAGGGPPEQPVLQTVSHQLAAPANTTSQNFQSPIQHRTQPQLMYQQTSDHKQSQPQHLLSAAIGQHTNRSLGQLHHTVGTGGQHLPLMTNGRGPPPPPPPPQPSLLPQASCVFFQNKGWCKNGTGCQFAHNKVEPLTTQPPQQVWLQPQVVMMTNNSSNHHQQHQHFGS</sequence>
<gene>
    <name evidence="8" type="ORF">HAKA00212_LOCUS11421</name>
</gene>
<dbReference type="SMART" id="SM00456">
    <property type="entry name" value="WW"/>
    <property type="match status" value="1"/>
</dbReference>
<evidence type="ECO:0000259" key="7">
    <source>
        <dbReference type="PROSITE" id="PS50103"/>
    </source>
</evidence>
<dbReference type="PROSITE" id="PS50103">
    <property type="entry name" value="ZF_C3H1"/>
    <property type="match status" value="1"/>
</dbReference>
<dbReference type="CDD" id="cd00201">
    <property type="entry name" value="WW"/>
    <property type="match status" value="1"/>
</dbReference>